<evidence type="ECO:0000256" key="2">
    <source>
        <dbReference type="ARBA" id="ARBA00022737"/>
    </source>
</evidence>
<proteinExistence type="predicted"/>
<dbReference type="Pfam" id="PF00651">
    <property type="entry name" value="BTB"/>
    <property type="match status" value="1"/>
</dbReference>
<evidence type="ECO:0000256" key="4">
    <source>
        <dbReference type="SAM" id="MobiDB-lite"/>
    </source>
</evidence>
<dbReference type="InterPro" id="IPR011705">
    <property type="entry name" value="BACK"/>
</dbReference>
<dbReference type="InterPro" id="IPR000210">
    <property type="entry name" value="BTB/POZ_dom"/>
</dbReference>
<keyword evidence="2" id="KW-0677">Repeat</keyword>
<evidence type="ECO:0000256" key="1">
    <source>
        <dbReference type="ARBA" id="ARBA00022441"/>
    </source>
</evidence>
<evidence type="ECO:0000313" key="7">
    <source>
        <dbReference type="Proteomes" id="UP000792457"/>
    </source>
</evidence>
<name>A0A8K0KRU3_LADFU</name>
<dbReference type="PROSITE" id="PS50097">
    <property type="entry name" value="BTB"/>
    <property type="match status" value="1"/>
</dbReference>
<dbReference type="PANTHER" id="PTHR24412">
    <property type="entry name" value="KELCH PROTEIN"/>
    <property type="match status" value="1"/>
</dbReference>
<dbReference type="FunFam" id="1.25.40.420:FF:000001">
    <property type="entry name" value="Kelch-like family member 12"/>
    <property type="match status" value="1"/>
</dbReference>
<evidence type="ECO:0000256" key="3">
    <source>
        <dbReference type="ARBA" id="ARBA00023203"/>
    </source>
</evidence>
<keyword evidence="3" id="KW-0009">Actin-binding</keyword>
<feature type="compositionally biased region" description="Basic and acidic residues" evidence="4">
    <location>
        <begin position="16"/>
        <end position="32"/>
    </location>
</feature>
<keyword evidence="7" id="KW-1185">Reference proteome</keyword>
<dbReference type="InterPro" id="IPR011333">
    <property type="entry name" value="SKP1/BTB/POZ_sf"/>
</dbReference>
<comment type="caution">
    <text evidence="6">The sequence shown here is derived from an EMBL/GenBank/DDBJ whole genome shotgun (WGS) entry which is preliminary data.</text>
</comment>
<dbReference type="Proteomes" id="UP000792457">
    <property type="component" value="Unassembled WGS sequence"/>
</dbReference>
<dbReference type="Gene3D" id="1.25.40.420">
    <property type="match status" value="1"/>
</dbReference>
<organism evidence="6 7">
    <name type="scientific">Ladona fulva</name>
    <name type="common">Scarce chaser dragonfly</name>
    <name type="synonym">Libellula fulva</name>
    <dbReference type="NCBI Taxonomy" id="123851"/>
    <lineage>
        <taxon>Eukaryota</taxon>
        <taxon>Metazoa</taxon>
        <taxon>Ecdysozoa</taxon>
        <taxon>Arthropoda</taxon>
        <taxon>Hexapoda</taxon>
        <taxon>Insecta</taxon>
        <taxon>Pterygota</taxon>
        <taxon>Palaeoptera</taxon>
        <taxon>Odonata</taxon>
        <taxon>Epiprocta</taxon>
        <taxon>Anisoptera</taxon>
        <taxon>Libelluloidea</taxon>
        <taxon>Libellulidae</taxon>
        <taxon>Ladona</taxon>
    </lineage>
</organism>
<feature type="domain" description="BTB" evidence="5">
    <location>
        <begin position="52"/>
        <end position="120"/>
    </location>
</feature>
<sequence>MEWEDIDGTSESWLDDSERSECQRSSEENEARRMSAHAMVTLNEFREMKLLTDATISLDDGSTYHAHRAILSASSSYFRSLFTSTVHSVSVTRAHLPEVTPICMQGILEYVYLRSLTLTPLNVCQILITADYLCIDGAQQLCCDYLKEHMTPENCIGIMLFSRAYFCHELENVAFSFILRNYVRVALNSEELLSLSLEDFSLIVGHDLLNAKSEETVWRSVLRWVAADEKNRRNCIDALLRHIRLGLLDTQYLLEKVKHLIIKGTISMRPL</sequence>
<dbReference type="Pfam" id="PF07707">
    <property type="entry name" value="BACK"/>
    <property type="match status" value="1"/>
</dbReference>
<dbReference type="EMBL" id="KZ312450">
    <property type="protein sequence ID" value="KAG8240354.1"/>
    <property type="molecule type" value="Genomic_DNA"/>
</dbReference>
<evidence type="ECO:0000313" key="6">
    <source>
        <dbReference type="EMBL" id="KAG8240354.1"/>
    </source>
</evidence>
<dbReference type="SMART" id="SM00225">
    <property type="entry name" value="BTB"/>
    <property type="match status" value="1"/>
</dbReference>
<gene>
    <name evidence="6" type="ORF">J437_LFUL000829</name>
</gene>
<dbReference type="SMART" id="SM00875">
    <property type="entry name" value="BACK"/>
    <property type="match status" value="1"/>
</dbReference>
<keyword evidence="1" id="KW-0880">Kelch repeat</keyword>
<reference evidence="6" key="1">
    <citation type="submission" date="2013-04" db="EMBL/GenBank/DDBJ databases">
        <authorList>
            <person name="Qu J."/>
            <person name="Murali S.C."/>
            <person name="Bandaranaike D."/>
            <person name="Bellair M."/>
            <person name="Blankenburg K."/>
            <person name="Chao H."/>
            <person name="Dinh H."/>
            <person name="Doddapaneni H."/>
            <person name="Downs B."/>
            <person name="Dugan-Rocha S."/>
            <person name="Elkadiri S."/>
            <person name="Gnanaolivu R.D."/>
            <person name="Hernandez B."/>
            <person name="Javaid M."/>
            <person name="Jayaseelan J.C."/>
            <person name="Lee S."/>
            <person name="Li M."/>
            <person name="Ming W."/>
            <person name="Munidasa M."/>
            <person name="Muniz J."/>
            <person name="Nguyen L."/>
            <person name="Ongeri F."/>
            <person name="Osuji N."/>
            <person name="Pu L.-L."/>
            <person name="Puazo M."/>
            <person name="Qu C."/>
            <person name="Quiroz J."/>
            <person name="Raj R."/>
            <person name="Weissenberger G."/>
            <person name="Xin Y."/>
            <person name="Zou X."/>
            <person name="Han Y."/>
            <person name="Richards S."/>
            <person name="Worley K."/>
            <person name="Muzny D."/>
            <person name="Gibbs R."/>
        </authorList>
    </citation>
    <scope>NUCLEOTIDE SEQUENCE</scope>
    <source>
        <strain evidence="6">Sampled in the wild</strain>
    </source>
</reference>
<protein>
    <recommendedName>
        <fullName evidence="5">BTB domain-containing protein</fullName>
    </recommendedName>
</protein>
<feature type="region of interest" description="Disordered" evidence="4">
    <location>
        <begin position="1"/>
        <end position="32"/>
    </location>
</feature>
<accession>A0A8K0KRU3</accession>
<reference evidence="6" key="2">
    <citation type="submission" date="2017-10" db="EMBL/GenBank/DDBJ databases">
        <title>Ladona fulva Genome sequencing and assembly.</title>
        <authorList>
            <person name="Murali S."/>
            <person name="Richards S."/>
            <person name="Bandaranaike D."/>
            <person name="Bellair M."/>
            <person name="Blankenburg K."/>
            <person name="Chao H."/>
            <person name="Dinh H."/>
            <person name="Doddapaneni H."/>
            <person name="Dugan-Rocha S."/>
            <person name="Elkadiri S."/>
            <person name="Gnanaolivu R."/>
            <person name="Hernandez B."/>
            <person name="Skinner E."/>
            <person name="Javaid M."/>
            <person name="Lee S."/>
            <person name="Li M."/>
            <person name="Ming W."/>
            <person name="Munidasa M."/>
            <person name="Muniz J."/>
            <person name="Nguyen L."/>
            <person name="Hughes D."/>
            <person name="Osuji N."/>
            <person name="Pu L.-L."/>
            <person name="Puazo M."/>
            <person name="Qu C."/>
            <person name="Quiroz J."/>
            <person name="Raj R."/>
            <person name="Weissenberger G."/>
            <person name="Xin Y."/>
            <person name="Zou X."/>
            <person name="Han Y."/>
            <person name="Worley K."/>
            <person name="Muzny D."/>
            <person name="Gibbs R."/>
        </authorList>
    </citation>
    <scope>NUCLEOTIDE SEQUENCE</scope>
    <source>
        <strain evidence="6">Sampled in the wild</strain>
    </source>
</reference>
<dbReference type="AlphaFoldDB" id="A0A8K0KRU3"/>
<dbReference type="SUPFAM" id="SSF54695">
    <property type="entry name" value="POZ domain"/>
    <property type="match status" value="1"/>
</dbReference>
<dbReference type="PANTHER" id="PTHR24412:SF172">
    <property type="entry name" value="KELCH-LIKE PROTEIN 10"/>
    <property type="match status" value="1"/>
</dbReference>
<dbReference type="OrthoDB" id="191037at2759"/>
<feature type="non-terminal residue" evidence="6">
    <location>
        <position position="1"/>
    </location>
</feature>
<dbReference type="Gene3D" id="3.30.710.10">
    <property type="entry name" value="Potassium Channel Kv1.1, Chain A"/>
    <property type="match status" value="1"/>
</dbReference>
<evidence type="ECO:0000259" key="5">
    <source>
        <dbReference type="PROSITE" id="PS50097"/>
    </source>
</evidence>